<organism evidence="3 6">
    <name type="scientific">Bacteroides clarus</name>
    <dbReference type="NCBI Taxonomy" id="626929"/>
    <lineage>
        <taxon>Bacteria</taxon>
        <taxon>Pseudomonadati</taxon>
        <taxon>Bacteroidota</taxon>
        <taxon>Bacteroidia</taxon>
        <taxon>Bacteroidales</taxon>
        <taxon>Bacteroidaceae</taxon>
        <taxon>Bacteroides</taxon>
    </lineage>
</organism>
<dbReference type="AlphaFoldDB" id="A0A1Y3YYP3"/>
<evidence type="ECO:0000313" key="4">
    <source>
        <dbReference type="EMBL" id="OUP33779.1"/>
    </source>
</evidence>
<evidence type="ECO:0000256" key="1">
    <source>
        <dbReference type="SAM" id="Coils"/>
    </source>
</evidence>
<reference evidence="3" key="2">
    <citation type="journal article" date="2018" name="BMC Genomics">
        <title>Whole genome sequencing and function prediction of 133 gut anaerobes isolated from chicken caecum in pure cultures.</title>
        <authorList>
            <person name="Medvecky M."/>
            <person name="Cejkova D."/>
            <person name="Polansky O."/>
            <person name="Karasova D."/>
            <person name="Kubasova T."/>
            <person name="Cizek A."/>
            <person name="Rychlik I."/>
        </authorList>
    </citation>
    <scope>NUCLEOTIDE SEQUENCE</scope>
    <source>
        <strain evidence="4">An189</strain>
        <strain evidence="3">An43</strain>
    </source>
</reference>
<gene>
    <name evidence="4" type="ORF">B5F24_11425</name>
    <name evidence="3" type="ORF">B5F97_00800</name>
    <name evidence="5" type="ORF">DWW09_07505</name>
</gene>
<accession>A0A1Y3YYP3</accession>
<feature type="signal peptide" evidence="2">
    <location>
        <begin position="1"/>
        <end position="20"/>
    </location>
</feature>
<evidence type="ECO:0000313" key="7">
    <source>
        <dbReference type="Proteomes" id="UP000196587"/>
    </source>
</evidence>
<keyword evidence="1" id="KW-0175">Coiled coil</keyword>
<evidence type="ECO:0000313" key="3">
    <source>
        <dbReference type="EMBL" id="OUO02993.1"/>
    </source>
</evidence>
<dbReference type="Pfam" id="PF16442">
    <property type="entry name" value="DUF5039"/>
    <property type="match status" value="1"/>
</dbReference>
<evidence type="ECO:0000256" key="2">
    <source>
        <dbReference type="SAM" id="SignalP"/>
    </source>
</evidence>
<evidence type="ECO:0000313" key="5">
    <source>
        <dbReference type="EMBL" id="RGV55224.1"/>
    </source>
</evidence>
<dbReference type="Proteomes" id="UP000284366">
    <property type="component" value="Unassembled WGS sequence"/>
</dbReference>
<keyword evidence="2" id="KW-0732">Signal</keyword>
<dbReference type="InterPro" id="IPR032220">
    <property type="entry name" value="DUF5039"/>
</dbReference>
<reference evidence="6 7" key="1">
    <citation type="submission" date="2017-04" db="EMBL/GenBank/DDBJ databases">
        <title>Function of individual gut microbiota members based on whole genome sequencing of pure cultures obtained from chicken caecum.</title>
        <authorList>
            <person name="Medvecky M."/>
            <person name="Cejkova D."/>
            <person name="Polansky O."/>
            <person name="Karasova D."/>
            <person name="Kubasova T."/>
            <person name="Cizek A."/>
            <person name="Rychlik I."/>
        </authorList>
    </citation>
    <scope>NUCLEOTIDE SEQUENCE [LARGE SCALE GENOMIC DNA]</scope>
    <source>
        <strain evidence="7">An189</strain>
        <strain evidence="6">An43</strain>
    </source>
</reference>
<dbReference type="EMBL" id="NFKE01000007">
    <property type="protein sequence ID" value="OUP33779.1"/>
    <property type="molecule type" value="Genomic_DNA"/>
</dbReference>
<name>A0A1Y3YYP3_9BACE</name>
<protein>
    <submittedName>
        <fullName evidence="3">DUF5039 domain-containing protein</fullName>
    </submittedName>
</protein>
<dbReference type="Proteomes" id="UP000196587">
    <property type="component" value="Unassembled WGS sequence"/>
</dbReference>
<dbReference type="RefSeq" id="WP_087412962.1">
    <property type="nucleotide sequence ID" value="NZ_CALIXP010000084.1"/>
</dbReference>
<evidence type="ECO:0000313" key="6">
    <source>
        <dbReference type="Proteomes" id="UP000195386"/>
    </source>
</evidence>
<comment type="caution">
    <text evidence="3">The sequence shown here is derived from an EMBL/GenBank/DDBJ whole genome shotgun (WGS) entry which is preliminary data.</text>
</comment>
<dbReference type="GeneID" id="61676895"/>
<proteinExistence type="predicted"/>
<reference evidence="5 8" key="3">
    <citation type="submission" date="2018-08" db="EMBL/GenBank/DDBJ databases">
        <title>A genome reference for cultivated species of the human gut microbiota.</title>
        <authorList>
            <person name="Zou Y."/>
            <person name="Xue W."/>
            <person name="Luo G."/>
        </authorList>
    </citation>
    <scope>NUCLEOTIDE SEQUENCE [LARGE SCALE GENOMIC DNA]</scope>
    <source>
        <strain evidence="5 8">AF14-27</strain>
    </source>
</reference>
<sequence length="237" mass="28083">MKKSILSLTFAVCCLLPVTAQTLSKADSLQNEIALLENALTNIQADLQEKTLQYNWELTEKYIEYCKKLSRITNFNQEPRLVQLATTIKPQELEPLRLAYEEAKKEFDALLESYPEYITLDSLYKRAITTEQKKDRKVALDGFYQRIYKEDKAYRPLLEKRRKAIKEHYIACAYYLLNECKKNREIVPEIYNYKTERILKETNPDLQQLSIEISTLSGLQRETTRKYQRLKYNLKED</sequence>
<feature type="chain" id="PRO_5011907959" evidence="2">
    <location>
        <begin position="21"/>
        <end position="237"/>
    </location>
</feature>
<evidence type="ECO:0000313" key="8">
    <source>
        <dbReference type="Proteomes" id="UP000284366"/>
    </source>
</evidence>
<dbReference type="EMBL" id="QRZG01000010">
    <property type="protein sequence ID" value="RGV55224.1"/>
    <property type="molecule type" value="Genomic_DNA"/>
</dbReference>
<feature type="coiled-coil region" evidence="1">
    <location>
        <begin position="19"/>
        <end position="53"/>
    </location>
</feature>
<dbReference type="EMBL" id="NFII01000001">
    <property type="protein sequence ID" value="OUO02993.1"/>
    <property type="molecule type" value="Genomic_DNA"/>
</dbReference>
<dbReference type="Proteomes" id="UP000195386">
    <property type="component" value="Unassembled WGS sequence"/>
</dbReference>